<dbReference type="RefSeq" id="WP_271278114.1">
    <property type="nucleotide sequence ID" value="NZ_BAABFD010000018.1"/>
</dbReference>
<dbReference type="SMART" id="SM00028">
    <property type="entry name" value="TPR"/>
    <property type="match status" value="5"/>
</dbReference>
<feature type="transmembrane region" description="Helical" evidence="2">
    <location>
        <begin position="53"/>
        <end position="75"/>
    </location>
</feature>
<dbReference type="InterPro" id="IPR011990">
    <property type="entry name" value="TPR-like_helical_dom_sf"/>
</dbReference>
<dbReference type="PANTHER" id="PTHR44216">
    <property type="entry name" value="PROTEIN O-MANNOSYL-TRANSFERASE TMTC2"/>
    <property type="match status" value="1"/>
</dbReference>
<reference evidence="3 4" key="1">
    <citation type="submission" date="2022-11" db="EMBL/GenBank/DDBJ databases">
        <title>Nonomuraea corallina sp. nov., a new species of the genus Nonomuraea isolated from sea side sediment in Thai sea.</title>
        <authorList>
            <person name="Ngamcharungchit C."/>
            <person name="Matsumoto A."/>
            <person name="Suriyachadkun C."/>
            <person name="Panbangred W."/>
            <person name="Inahashi Y."/>
            <person name="Intra B."/>
        </authorList>
    </citation>
    <scope>NUCLEOTIDE SEQUENCE [LARGE SCALE GENOMIC DNA]</scope>
    <source>
        <strain evidence="3 4">DSM 43553</strain>
    </source>
</reference>
<evidence type="ECO:0000256" key="1">
    <source>
        <dbReference type="SAM" id="MobiDB-lite"/>
    </source>
</evidence>
<sequence>MADREDARRSTATRLAVWARRHLTIWITVATTTQAALLAITTMLMQLPGQSDSVITACIGIVLLLAALSVVLPLIGARVERKARTAEELDDKRRYVTTRVLRGSAGELPRLGQLSATDFGVTPTQYTTSGRDPYVPREPDDTQIRDALSAPGPPYPFVLVWGNTKAGKSRITAEAIRAVFPEDTVVLLPASGAALAELALSDKALPSGEGPAVVHLDDITVADLEVLTPAVLDAVARQAVLVATMTAGRRGQILKSGTDSTRVARTALSRAHRDGQGHELVFRPPTDAEREQAEALYPGETFRGSIAETLVGAIELFAKYKAGPDDDPAGCAIVQAAVDCRRAGLTRPVTDAELSRLFALYLPAIRAGVPATPDTFQQGLRTWAAVPVSSQVALLTADTGDGEAGWKALDHIVSADEGARPIHPGLWAELISIVNPSDARAIMYGAENRGEREHAIAAGRKAATSPHLEEAAVSAGYLGILLAGQGEVEASADAFRQAARSQNADRSSMATLQLGIALSNQGKIEAATDAFHQVIHSRNPHTAPLAALVCGKMLEEHGDLDAAQDAYWQAIRSYHPDHAPRAELNLGALLAHAGELSAAGEAFRRVIASNHPDSAPHAALNLGIVLASRGELEAAEQAFRHAIASGHPRHAPPAALGLDQVLALRRGEAPFGATPDGGSEGDEVPPPEGGVPSTSG</sequence>
<feature type="region of interest" description="Disordered" evidence="1">
    <location>
        <begin position="667"/>
        <end position="696"/>
    </location>
</feature>
<keyword evidence="2" id="KW-1133">Transmembrane helix</keyword>
<dbReference type="InterPro" id="IPR019734">
    <property type="entry name" value="TPR_rpt"/>
</dbReference>
<dbReference type="Pfam" id="PF13374">
    <property type="entry name" value="TPR_10"/>
    <property type="match status" value="1"/>
</dbReference>
<dbReference type="InterPro" id="IPR052384">
    <property type="entry name" value="TMTC_O-mannosyltransferase"/>
</dbReference>
<evidence type="ECO:0000313" key="3">
    <source>
        <dbReference type="EMBL" id="MDA0643984.1"/>
    </source>
</evidence>
<dbReference type="Gene3D" id="1.25.40.10">
    <property type="entry name" value="Tetratricopeptide repeat domain"/>
    <property type="match status" value="1"/>
</dbReference>
<keyword evidence="2" id="KW-0472">Membrane</keyword>
<dbReference type="PANTHER" id="PTHR44216:SF3">
    <property type="entry name" value="PROTEIN O-MANNOSYL-TRANSFERASE TMTC2"/>
    <property type="match status" value="1"/>
</dbReference>
<protein>
    <submittedName>
        <fullName evidence="3">Tetratricopeptide repeat protein</fullName>
    </submittedName>
</protein>
<keyword evidence="2" id="KW-0812">Transmembrane</keyword>
<accession>A0ABT4T3Z4</accession>
<keyword evidence="4" id="KW-1185">Reference proteome</keyword>
<evidence type="ECO:0000256" key="2">
    <source>
        <dbReference type="SAM" id="Phobius"/>
    </source>
</evidence>
<gene>
    <name evidence="3" type="ORF">OUY24_25440</name>
</gene>
<proteinExistence type="predicted"/>
<dbReference type="Proteomes" id="UP001212498">
    <property type="component" value="Unassembled WGS sequence"/>
</dbReference>
<dbReference type="EMBL" id="JAPNUD010000081">
    <property type="protein sequence ID" value="MDA0643984.1"/>
    <property type="molecule type" value="Genomic_DNA"/>
</dbReference>
<evidence type="ECO:0000313" key="4">
    <source>
        <dbReference type="Proteomes" id="UP001212498"/>
    </source>
</evidence>
<organism evidence="3 4">
    <name type="scientific">Nonomuraea ferruginea</name>
    <dbReference type="NCBI Taxonomy" id="46174"/>
    <lineage>
        <taxon>Bacteria</taxon>
        <taxon>Bacillati</taxon>
        <taxon>Actinomycetota</taxon>
        <taxon>Actinomycetes</taxon>
        <taxon>Streptosporangiales</taxon>
        <taxon>Streptosporangiaceae</taxon>
        <taxon>Nonomuraea</taxon>
    </lineage>
</organism>
<name>A0ABT4T3Z4_9ACTN</name>
<dbReference type="Pfam" id="PF13432">
    <property type="entry name" value="TPR_16"/>
    <property type="match status" value="1"/>
</dbReference>
<feature type="transmembrane region" description="Helical" evidence="2">
    <location>
        <begin position="23"/>
        <end position="47"/>
    </location>
</feature>
<comment type="caution">
    <text evidence="3">The sequence shown here is derived from an EMBL/GenBank/DDBJ whole genome shotgun (WGS) entry which is preliminary data.</text>
</comment>
<dbReference type="SUPFAM" id="SSF48452">
    <property type="entry name" value="TPR-like"/>
    <property type="match status" value="1"/>
</dbReference>